<dbReference type="SUPFAM" id="SSF57903">
    <property type="entry name" value="FYVE/PHD zinc finger"/>
    <property type="match status" value="2"/>
</dbReference>
<evidence type="ECO:0000256" key="1">
    <source>
        <dbReference type="ARBA" id="ARBA00004123"/>
    </source>
</evidence>
<dbReference type="InterPro" id="IPR001965">
    <property type="entry name" value="Znf_PHD"/>
</dbReference>
<comment type="subcellular location">
    <subcellularLocation>
        <location evidence="1">Nucleus</location>
    </subcellularLocation>
</comment>
<dbReference type="EMBL" id="GG738860">
    <property type="protein sequence ID" value="EFC46079.1"/>
    <property type="molecule type" value="Genomic_DNA"/>
</dbReference>
<gene>
    <name evidence="8" type="ORF">NAEGRDRAFT_47970</name>
</gene>
<dbReference type="RefSeq" id="XP_002678823.1">
    <property type="nucleotide sequence ID" value="XM_002678777.1"/>
</dbReference>
<dbReference type="InterPro" id="IPR019786">
    <property type="entry name" value="Zinc_finger_PHD-type_CS"/>
</dbReference>
<dbReference type="InParanoid" id="D2VAI4"/>
<dbReference type="PANTHER" id="PTHR45915">
    <property type="entry name" value="TRANSCRIPTION INTERMEDIARY FACTOR"/>
    <property type="match status" value="1"/>
</dbReference>
<dbReference type="PROSITE" id="PS50016">
    <property type="entry name" value="ZF_PHD_2"/>
    <property type="match status" value="1"/>
</dbReference>
<dbReference type="eggNOG" id="KOG1512">
    <property type="taxonomic scope" value="Eukaryota"/>
</dbReference>
<organism evidence="9">
    <name type="scientific">Naegleria gruberi</name>
    <name type="common">Amoeba</name>
    <dbReference type="NCBI Taxonomy" id="5762"/>
    <lineage>
        <taxon>Eukaryota</taxon>
        <taxon>Discoba</taxon>
        <taxon>Heterolobosea</taxon>
        <taxon>Tetramitia</taxon>
        <taxon>Eutetramitia</taxon>
        <taxon>Vahlkampfiidae</taxon>
        <taxon>Naegleria</taxon>
    </lineage>
</organism>
<dbReference type="OrthoDB" id="787137at2759"/>
<feature type="compositionally biased region" description="Basic residues" evidence="6">
    <location>
        <begin position="448"/>
        <end position="457"/>
    </location>
</feature>
<evidence type="ECO:0000256" key="5">
    <source>
        <dbReference type="PROSITE-ProRule" id="PRU00146"/>
    </source>
</evidence>
<name>D2VAI4_NAEGR</name>
<dbReference type="InterPro" id="IPR011011">
    <property type="entry name" value="Znf_FYVE_PHD"/>
</dbReference>
<dbReference type="Pfam" id="PF00628">
    <property type="entry name" value="PHD"/>
    <property type="match status" value="2"/>
</dbReference>
<reference evidence="8 9" key="1">
    <citation type="journal article" date="2010" name="Cell">
        <title>The genome of Naegleria gruberi illuminates early eukaryotic versatility.</title>
        <authorList>
            <person name="Fritz-Laylin L.K."/>
            <person name="Prochnik S.E."/>
            <person name="Ginger M.L."/>
            <person name="Dacks J.B."/>
            <person name="Carpenter M.L."/>
            <person name="Field M.C."/>
            <person name="Kuo A."/>
            <person name="Paredez A."/>
            <person name="Chapman J."/>
            <person name="Pham J."/>
            <person name="Shu S."/>
            <person name="Neupane R."/>
            <person name="Cipriano M."/>
            <person name="Mancuso J."/>
            <person name="Tu H."/>
            <person name="Salamov A."/>
            <person name="Lindquist E."/>
            <person name="Shapiro H."/>
            <person name="Lucas S."/>
            <person name="Grigoriev I.V."/>
            <person name="Cande W.Z."/>
            <person name="Fulton C."/>
            <person name="Rokhsar D.S."/>
            <person name="Dawson S.C."/>
        </authorList>
    </citation>
    <scope>NUCLEOTIDE SEQUENCE [LARGE SCALE GENOMIC DNA]</scope>
    <source>
        <strain evidence="8 9">NEG-M</strain>
    </source>
</reference>
<keyword evidence="9" id="KW-1185">Reference proteome</keyword>
<sequence length="457" mass="51892">MIIFFKKPLKVKLKKMSEIETPPRSHQNDVDELLNGIDESADEVLASVVDTSSSVQTTNIILEEGNNNIAHGDDLMMINGDLLSNVNDNSSSIVHNGDQTKSKQLSLEEIQLMKRQKEEVPFLMSSFPNVKTSFGYKSNFHTACPYTARVICYCTKFFQNSKQEQRYIHNTKSILEMYCKSRPEYANEFGFNRLNQPTLNSTIVISRDRLEGISNTYSDVIDSLSSNKPQQEMIDENDALIQLIDEFPQTEETIPSIESTVTAPVDVSDAPTVESVVETPKTETESQSSTKIFSETDLSQIPKKRGRPRTRKLCKICNSFEQETKFIQCLSCNSYFHTFCYTPNLEHLEQVHKDNWLCSDCKICLKCRKGPNEGTLVFCDYCDCGFHVDKCLTDSQKPEEGKKQWFCPNCLENHSEGIENFKTDITTTNKAVVEASSKASASEEKKTKTPKKKKKKK</sequence>
<evidence type="ECO:0000256" key="4">
    <source>
        <dbReference type="ARBA" id="ARBA00022833"/>
    </source>
</evidence>
<dbReference type="KEGG" id="ngr:NAEGRDRAFT_47970"/>
<dbReference type="Gene3D" id="3.30.40.10">
    <property type="entry name" value="Zinc/RING finger domain, C3HC4 (zinc finger)"/>
    <property type="match status" value="2"/>
</dbReference>
<evidence type="ECO:0000313" key="9">
    <source>
        <dbReference type="Proteomes" id="UP000006671"/>
    </source>
</evidence>
<dbReference type="InterPro" id="IPR019787">
    <property type="entry name" value="Znf_PHD-finger"/>
</dbReference>
<dbReference type="SMART" id="SM00249">
    <property type="entry name" value="PHD"/>
    <property type="match status" value="2"/>
</dbReference>
<keyword evidence="4" id="KW-0862">Zinc</keyword>
<evidence type="ECO:0000256" key="3">
    <source>
        <dbReference type="ARBA" id="ARBA00022771"/>
    </source>
</evidence>
<dbReference type="VEuPathDB" id="AmoebaDB:NAEGRDRAFT_47970"/>
<feature type="region of interest" description="Disordered" evidence="6">
    <location>
        <begin position="435"/>
        <end position="457"/>
    </location>
</feature>
<feature type="domain" description="PHD-type" evidence="7">
    <location>
        <begin position="311"/>
        <end position="364"/>
    </location>
</feature>
<dbReference type="PROSITE" id="PS01359">
    <property type="entry name" value="ZF_PHD_1"/>
    <property type="match status" value="1"/>
</dbReference>
<protein>
    <submittedName>
        <fullName evidence="8">Predicted protein</fullName>
    </submittedName>
</protein>
<proteinExistence type="predicted"/>
<evidence type="ECO:0000313" key="8">
    <source>
        <dbReference type="EMBL" id="EFC46079.1"/>
    </source>
</evidence>
<evidence type="ECO:0000256" key="6">
    <source>
        <dbReference type="SAM" id="MobiDB-lite"/>
    </source>
</evidence>
<dbReference type="GeneID" id="8859155"/>
<keyword evidence="3 5" id="KW-0863">Zinc-finger</keyword>
<dbReference type="GO" id="GO:0008270">
    <property type="term" value="F:zinc ion binding"/>
    <property type="evidence" value="ECO:0007669"/>
    <property type="project" value="UniProtKB-KW"/>
</dbReference>
<evidence type="ECO:0000256" key="2">
    <source>
        <dbReference type="ARBA" id="ARBA00022723"/>
    </source>
</evidence>
<dbReference type="AlphaFoldDB" id="D2VAI4"/>
<dbReference type="OMA" id="SEMIICD"/>
<accession>D2VAI4</accession>
<dbReference type="PANTHER" id="PTHR45915:SF2">
    <property type="entry name" value="TOUTATIS, ISOFORM E"/>
    <property type="match status" value="1"/>
</dbReference>
<dbReference type="GO" id="GO:0000785">
    <property type="term" value="C:chromatin"/>
    <property type="evidence" value="ECO:0007669"/>
    <property type="project" value="TreeGrafter"/>
</dbReference>
<evidence type="ECO:0000259" key="7">
    <source>
        <dbReference type="PROSITE" id="PS50016"/>
    </source>
</evidence>
<dbReference type="GO" id="GO:0005634">
    <property type="term" value="C:nucleus"/>
    <property type="evidence" value="ECO:0007669"/>
    <property type="project" value="UniProtKB-SubCell"/>
</dbReference>
<dbReference type="InterPro" id="IPR013083">
    <property type="entry name" value="Znf_RING/FYVE/PHD"/>
</dbReference>
<dbReference type="STRING" id="5762.D2VAI4"/>
<keyword evidence="2" id="KW-0479">Metal-binding</keyword>
<dbReference type="Proteomes" id="UP000006671">
    <property type="component" value="Unassembled WGS sequence"/>
</dbReference>